<dbReference type="InterPro" id="IPR044898">
    <property type="entry name" value="CDI_dom_sf"/>
</dbReference>
<dbReference type="Proteomes" id="UP000032180">
    <property type="component" value="Chromosome 11"/>
</dbReference>
<dbReference type="GO" id="GO:0051726">
    <property type="term" value="P:regulation of cell cycle"/>
    <property type="evidence" value="ECO:0007669"/>
    <property type="project" value="InterPro"/>
</dbReference>
<evidence type="ECO:0000256" key="2">
    <source>
        <dbReference type="ARBA" id="ARBA00023013"/>
    </source>
</evidence>
<dbReference type="eggNOG" id="ENOG502S5ZH">
    <property type="taxonomic scope" value="Eukaryota"/>
</dbReference>
<reference evidence="5 6" key="1">
    <citation type="submission" date="2012-08" db="EMBL/GenBank/DDBJ databases">
        <title>Oryza genome evolution.</title>
        <authorList>
            <person name="Wing R.A."/>
        </authorList>
    </citation>
    <scope>NUCLEOTIDE SEQUENCE</scope>
</reference>
<dbReference type="STRING" id="77586.A0A0D9XU56"/>
<sequence>MGKYLRSSKQQSPSPAAVAVDASAYSYLTLRSGRRVPAPAPAGGGGGLRRRRRRAGGRRCGRNGECGVKSSPASQQRRCKAVDYSHRGELSSSPSSQRNSVVVDSAGDICGGERNVLDPNSCSGEVMEHDGEHNRVAAGRPSLSAPAQAEIEAFFAAAELADRRRFAETYNYDIVLDCPLQGRFEWEQVSTLTGRG</sequence>
<keyword evidence="6" id="KW-1185">Reference proteome</keyword>
<evidence type="ECO:0000256" key="1">
    <source>
        <dbReference type="ARBA" id="ARBA00010274"/>
    </source>
</evidence>
<dbReference type="InterPro" id="IPR003175">
    <property type="entry name" value="CDI_dom"/>
</dbReference>
<reference evidence="6" key="2">
    <citation type="submission" date="2013-12" db="EMBL/GenBank/DDBJ databases">
        <authorList>
            <person name="Yu Y."/>
            <person name="Lee S."/>
            <person name="de Baynast K."/>
            <person name="Wissotski M."/>
            <person name="Liu L."/>
            <person name="Talag J."/>
            <person name="Goicoechea J."/>
            <person name="Angelova A."/>
            <person name="Jetty R."/>
            <person name="Kudrna D."/>
            <person name="Golser W."/>
            <person name="Rivera L."/>
            <person name="Zhang J."/>
            <person name="Wing R."/>
        </authorList>
    </citation>
    <scope>NUCLEOTIDE SEQUENCE</scope>
</reference>
<name>A0A0D9XU56_9ORYZ</name>
<dbReference type="HOGENOM" id="CLU_077256_0_0_1"/>
<dbReference type="PANTHER" id="PTHR46776">
    <property type="entry name" value="CYCLIN-DEPENDENT KINASE INHIBITOR 4-RELATED"/>
    <property type="match status" value="1"/>
</dbReference>
<dbReference type="EnsemblPlants" id="LPERR11G16070.1">
    <property type="protein sequence ID" value="LPERR11G16070.1"/>
    <property type="gene ID" value="LPERR11G16070"/>
</dbReference>
<evidence type="ECO:0000256" key="3">
    <source>
        <dbReference type="SAM" id="MobiDB-lite"/>
    </source>
</evidence>
<comment type="similarity">
    <text evidence="1">Belongs to the CDI family. ICK/KRP subfamily.</text>
</comment>
<proteinExistence type="inferred from homology"/>
<keyword evidence="2" id="KW-0649">Protein kinase inhibitor</keyword>
<dbReference type="AlphaFoldDB" id="A0A0D9XU56"/>
<dbReference type="InterPro" id="IPR044275">
    <property type="entry name" value="KRP"/>
</dbReference>
<accession>A0A0D9XU56</accession>
<feature type="domain" description="Cyclin-dependent kinase inhibitor" evidence="4">
    <location>
        <begin position="145"/>
        <end position="189"/>
    </location>
</feature>
<organism evidence="5 6">
    <name type="scientific">Leersia perrieri</name>
    <dbReference type="NCBI Taxonomy" id="77586"/>
    <lineage>
        <taxon>Eukaryota</taxon>
        <taxon>Viridiplantae</taxon>
        <taxon>Streptophyta</taxon>
        <taxon>Embryophyta</taxon>
        <taxon>Tracheophyta</taxon>
        <taxon>Spermatophyta</taxon>
        <taxon>Magnoliopsida</taxon>
        <taxon>Liliopsida</taxon>
        <taxon>Poales</taxon>
        <taxon>Poaceae</taxon>
        <taxon>BOP clade</taxon>
        <taxon>Oryzoideae</taxon>
        <taxon>Oryzeae</taxon>
        <taxon>Oryzinae</taxon>
        <taxon>Leersia</taxon>
    </lineage>
</organism>
<feature type="compositionally biased region" description="Basic residues" evidence="3">
    <location>
        <begin position="48"/>
        <end position="61"/>
    </location>
</feature>
<evidence type="ECO:0000313" key="5">
    <source>
        <dbReference type="EnsemblPlants" id="LPERR11G16070.1"/>
    </source>
</evidence>
<dbReference type="Pfam" id="PF02234">
    <property type="entry name" value="CDI"/>
    <property type="match status" value="1"/>
</dbReference>
<feature type="region of interest" description="Disordered" evidence="3">
    <location>
        <begin position="32"/>
        <end position="72"/>
    </location>
</feature>
<evidence type="ECO:0000313" key="6">
    <source>
        <dbReference type="Proteomes" id="UP000032180"/>
    </source>
</evidence>
<protein>
    <recommendedName>
        <fullName evidence="4">Cyclin-dependent kinase inhibitor domain-containing protein</fullName>
    </recommendedName>
</protein>
<dbReference type="GO" id="GO:0004861">
    <property type="term" value="F:cyclin-dependent protein serine/threonine kinase inhibitor activity"/>
    <property type="evidence" value="ECO:0007669"/>
    <property type="project" value="InterPro"/>
</dbReference>
<evidence type="ECO:0000259" key="4">
    <source>
        <dbReference type="Pfam" id="PF02234"/>
    </source>
</evidence>
<dbReference type="Gene3D" id="4.10.365.10">
    <property type="entry name" value="p27"/>
    <property type="match status" value="1"/>
</dbReference>
<reference evidence="5" key="3">
    <citation type="submission" date="2015-04" db="UniProtKB">
        <authorList>
            <consortium name="EnsemblPlants"/>
        </authorList>
    </citation>
    <scope>IDENTIFICATION</scope>
</reference>
<dbReference type="GO" id="GO:0005634">
    <property type="term" value="C:nucleus"/>
    <property type="evidence" value="ECO:0007669"/>
    <property type="project" value="InterPro"/>
</dbReference>
<dbReference type="Gramene" id="LPERR11G16070.1">
    <property type="protein sequence ID" value="LPERR11G16070.1"/>
    <property type="gene ID" value="LPERR11G16070"/>
</dbReference>